<sequence>MDNNKIKEMANRLYEASQTRSYCSPVREVIGIEDIEAAYATQDINTERRHKAGARIVGSKIGLTSVVVQKQLGVDQPDFGVLFDDMELENGSEVDYNLLMQPKAEAEIAFVLKEDLSNSQIGAADVISAIDYALVSIEIVGSRIANWDIKITDTIADNASASHFVLGHKPVKLENLDLTGCSMEMFVNGEKVSEGTGAACMGSPINATLWLAKIMAKLGRPLKAGDVILSGALGPMATISPGDEVVTTISGLGSVSIKFSDR</sequence>
<dbReference type="Pfam" id="PF01557">
    <property type="entry name" value="FAA_hydrolase"/>
    <property type="match status" value="1"/>
</dbReference>
<dbReference type="GO" id="GO:0005737">
    <property type="term" value="C:cytoplasm"/>
    <property type="evidence" value="ECO:0007669"/>
    <property type="project" value="TreeGrafter"/>
</dbReference>
<accession>A0A5C7GDP4</accession>
<gene>
    <name evidence="3" type="ORF">FUA22_17405</name>
</gene>
<reference evidence="3 4" key="1">
    <citation type="submission" date="2019-08" db="EMBL/GenBank/DDBJ databases">
        <title>Seonamhaeicola sediminis sp. nov., isolated from marine sediment.</title>
        <authorList>
            <person name="Cao W.R."/>
        </authorList>
    </citation>
    <scope>NUCLEOTIDE SEQUENCE [LARGE SCALE GENOMIC DNA]</scope>
    <source>
        <strain evidence="3 4">1505</strain>
    </source>
</reference>
<dbReference type="Proteomes" id="UP000321080">
    <property type="component" value="Unassembled WGS sequence"/>
</dbReference>
<dbReference type="EMBL" id="VRKQ01000021">
    <property type="protein sequence ID" value="TXG34688.1"/>
    <property type="molecule type" value="Genomic_DNA"/>
</dbReference>
<dbReference type="OrthoDB" id="9792137at2"/>
<organism evidence="3 4">
    <name type="scientific">Seonamhaeicola maritimus</name>
    <dbReference type="NCBI Taxonomy" id="2591822"/>
    <lineage>
        <taxon>Bacteria</taxon>
        <taxon>Pseudomonadati</taxon>
        <taxon>Bacteroidota</taxon>
        <taxon>Flavobacteriia</taxon>
        <taxon>Flavobacteriales</taxon>
        <taxon>Flavobacteriaceae</taxon>
    </lineage>
</organism>
<dbReference type="AlphaFoldDB" id="A0A5C7GDP4"/>
<evidence type="ECO:0000313" key="4">
    <source>
        <dbReference type="Proteomes" id="UP000321080"/>
    </source>
</evidence>
<keyword evidence="4" id="KW-1185">Reference proteome</keyword>
<proteinExistence type="predicted"/>
<dbReference type="RefSeq" id="WP_147769880.1">
    <property type="nucleotide sequence ID" value="NZ_VRKQ01000021.1"/>
</dbReference>
<protein>
    <submittedName>
        <fullName evidence="3">2-keto-4-pentenoate hydratase</fullName>
    </submittedName>
</protein>
<keyword evidence="1" id="KW-0456">Lyase</keyword>
<dbReference type="PANTHER" id="PTHR30143">
    <property type="entry name" value="ACID HYDRATASE"/>
    <property type="match status" value="1"/>
</dbReference>
<name>A0A5C7GDP4_9FLAO</name>
<dbReference type="PANTHER" id="PTHR30143:SF0">
    <property type="entry name" value="2-KETO-4-PENTENOATE HYDRATASE"/>
    <property type="match status" value="1"/>
</dbReference>
<dbReference type="Gene3D" id="3.90.850.10">
    <property type="entry name" value="Fumarylacetoacetase-like, C-terminal domain"/>
    <property type="match status" value="1"/>
</dbReference>
<dbReference type="InterPro" id="IPR011234">
    <property type="entry name" value="Fumarylacetoacetase-like_C"/>
</dbReference>
<dbReference type="InterPro" id="IPR036663">
    <property type="entry name" value="Fumarylacetoacetase_C_sf"/>
</dbReference>
<dbReference type="InterPro" id="IPR050772">
    <property type="entry name" value="Hydratase-Decarb/MhpD_sf"/>
</dbReference>
<feature type="domain" description="Fumarylacetoacetase-like C-terminal" evidence="2">
    <location>
        <begin position="101"/>
        <end position="256"/>
    </location>
</feature>
<evidence type="ECO:0000259" key="2">
    <source>
        <dbReference type="Pfam" id="PF01557"/>
    </source>
</evidence>
<dbReference type="SUPFAM" id="SSF56529">
    <property type="entry name" value="FAH"/>
    <property type="match status" value="1"/>
</dbReference>
<comment type="caution">
    <text evidence="3">The sequence shown here is derived from an EMBL/GenBank/DDBJ whole genome shotgun (WGS) entry which is preliminary data.</text>
</comment>
<evidence type="ECO:0000256" key="1">
    <source>
        <dbReference type="ARBA" id="ARBA00023239"/>
    </source>
</evidence>
<evidence type="ECO:0000313" key="3">
    <source>
        <dbReference type="EMBL" id="TXG34688.1"/>
    </source>
</evidence>
<dbReference type="GO" id="GO:0008684">
    <property type="term" value="F:2-oxopent-4-enoate hydratase activity"/>
    <property type="evidence" value="ECO:0007669"/>
    <property type="project" value="TreeGrafter"/>
</dbReference>